<sequence length="957" mass="108349">MDNTIITVDPSSVSSPSSSKQWKHDVFLSFRGEDTRRTFTDNLYWTLKDNKVNVFIDENELPRGENITDELVEAIRRSRMSVVIFSKRYAESRWCLEELEKIMECRRTLGQIVLPIFYNVDPTDVRNQTGTVAEAFQKHAERFHGDTDKVQRWRSAFTEAANLCGGNLKNTDGYEGKFIRKIVNDITRKLNNTYLNVAAKEIGIDSRVQEIINDLDVGGSDYVRIVGILGMVGTGKTTVAKAIFNRVHQSFEGKSFLSKVREESVVKLQNQLLCDILKPANIEVSSVDQGTKEIQKRLGGIKVLVIIDDVDSVDQLEELAIKHESFGRGSRIIVTTRDEQLLKFIRVDKTCWAQTMNNEEALQLLSWRAFRKSHPNDDEYLELANKVVDYCGGLPLALEVLGSYLSSKTKREWRSALRKLKRKPHGKIYEKLKMSYDGLIDDDVKAIFLDISCFFIGMNKDYVMTILDGCDFDPDIGIGELHDRCLVTVDEGNNLIMHDLLRDMGREIVRAKSPTITGKRCRLWDQDDVKDVLSNISGTEDVEGLTLDLHESDKPSFSTEALREMRRLRLLMLKGVKFTGNCTYLSKKLTWLCWPEFPLEVMPENFNLPNLVDVDLSHSQMQVWTDSDVRLEKLKFLNLGHCCRLKRSPDFSKLPNLERLILKDCKSLSEVHPSIVQLKCLKYLSLANSNLTNDAIPEDLGSMSSLEVLDLRGNDFTVLPIVTGLSKLQTVQLDNCTKLQAIPNLPTRLEILEANQCVALERMPDFSEMSRLRELHLNYSPKVTEIPGLDKSLTSMTRIHMEGCTNLNDAFLEAIQRGWSASGNGGLFLPGPSWLRGVQPKEEINEYTLDCESRSYSSEYKKGRDHEAARPGDDSYDENRSHKRIRFDLSIESNAEGTVAGEYNCIVVQNHKSCMESDATFEEGGDGEDEEKAPSAVLVSVNCSSSGTDQKYKLGIS</sequence>
<keyword evidence="4" id="KW-0520">NAD</keyword>
<dbReference type="GO" id="GO:0043531">
    <property type="term" value="F:ADP binding"/>
    <property type="evidence" value="ECO:0007669"/>
    <property type="project" value="InterPro"/>
</dbReference>
<feature type="domain" description="TIR" evidence="6">
    <location>
        <begin position="22"/>
        <end position="190"/>
    </location>
</feature>
<accession>A0A5N5GZK6</accession>
<dbReference type="InterPro" id="IPR042197">
    <property type="entry name" value="Apaf_helical"/>
</dbReference>
<keyword evidence="8" id="KW-1185">Reference proteome</keyword>
<dbReference type="InterPro" id="IPR032675">
    <property type="entry name" value="LRR_dom_sf"/>
</dbReference>
<dbReference type="AlphaFoldDB" id="A0A5N5GZK6"/>
<dbReference type="GO" id="GO:0051707">
    <property type="term" value="P:response to other organism"/>
    <property type="evidence" value="ECO:0007669"/>
    <property type="project" value="UniProtKB-ARBA"/>
</dbReference>
<evidence type="ECO:0000313" key="8">
    <source>
        <dbReference type="Proteomes" id="UP000327157"/>
    </source>
</evidence>
<dbReference type="Pfam" id="PF23598">
    <property type="entry name" value="LRR_14"/>
    <property type="match status" value="1"/>
</dbReference>
<dbReference type="PRINTS" id="PR00364">
    <property type="entry name" value="DISEASERSIST"/>
</dbReference>
<dbReference type="SUPFAM" id="SSF52058">
    <property type="entry name" value="L domain-like"/>
    <property type="match status" value="1"/>
</dbReference>
<dbReference type="InterPro" id="IPR035897">
    <property type="entry name" value="Toll_tir_struct_dom_sf"/>
</dbReference>
<dbReference type="SMART" id="SM00255">
    <property type="entry name" value="TIR"/>
    <property type="match status" value="1"/>
</dbReference>
<dbReference type="InterPro" id="IPR044974">
    <property type="entry name" value="Disease_R_plants"/>
</dbReference>
<dbReference type="FunFam" id="3.40.50.10140:FF:000007">
    <property type="entry name" value="Disease resistance protein (TIR-NBS-LRR class)"/>
    <property type="match status" value="1"/>
</dbReference>
<dbReference type="Gene3D" id="3.80.10.10">
    <property type="entry name" value="Ribonuclease Inhibitor"/>
    <property type="match status" value="1"/>
</dbReference>
<dbReference type="SUPFAM" id="SSF52200">
    <property type="entry name" value="Toll/Interleukin receptor TIR domain"/>
    <property type="match status" value="1"/>
</dbReference>
<dbReference type="PANTHER" id="PTHR11017">
    <property type="entry name" value="LEUCINE-RICH REPEAT-CONTAINING PROTEIN"/>
    <property type="match status" value="1"/>
</dbReference>
<evidence type="ECO:0000256" key="2">
    <source>
        <dbReference type="ARBA" id="ARBA00022737"/>
    </source>
</evidence>
<dbReference type="Proteomes" id="UP000327157">
    <property type="component" value="Chromosome 15"/>
</dbReference>
<name>A0A5N5GZK6_9ROSA</name>
<dbReference type="OrthoDB" id="1152887at2759"/>
<dbReference type="GO" id="GO:0007165">
    <property type="term" value="P:signal transduction"/>
    <property type="evidence" value="ECO:0007669"/>
    <property type="project" value="InterPro"/>
</dbReference>
<dbReference type="GO" id="GO:0006952">
    <property type="term" value="P:defense response"/>
    <property type="evidence" value="ECO:0007669"/>
    <property type="project" value="UniProtKB-KW"/>
</dbReference>
<feature type="region of interest" description="Disordered" evidence="5">
    <location>
        <begin position="858"/>
        <end position="879"/>
    </location>
</feature>
<reference evidence="7 8" key="3">
    <citation type="submission" date="2019-11" db="EMBL/GenBank/DDBJ databases">
        <title>A de novo genome assembly of a pear dwarfing rootstock.</title>
        <authorList>
            <person name="Wang F."/>
            <person name="Wang J."/>
            <person name="Li S."/>
            <person name="Zhang Y."/>
            <person name="Fang M."/>
            <person name="Ma L."/>
            <person name="Zhao Y."/>
            <person name="Jiang S."/>
        </authorList>
    </citation>
    <scope>NUCLEOTIDE SEQUENCE [LARGE SCALE GENOMIC DNA]</scope>
    <source>
        <strain evidence="7">S2</strain>
        <tissue evidence="7">Leaf</tissue>
    </source>
</reference>
<reference evidence="8" key="2">
    <citation type="submission" date="2019-10" db="EMBL/GenBank/DDBJ databases">
        <title>A de novo genome assembly of a pear dwarfing rootstock.</title>
        <authorList>
            <person name="Wang F."/>
            <person name="Wang J."/>
            <person name="Li S."/>
            <person name="Zhang Y."/>
            <person name="Fang M."/>
            <person name="Ma L."/>
            <person name="Zhao Y."/>
            <person name="Jiang S."/>
        </authorList>
    </citation>
    <scope>NUCLEOTIDE SEQUENCE [LARGE SCALE GENOMIC DNA]</scope>
</reference>
<dbReference type="InterPro" id="IPR055414">
    <property type="entry name" value="LRR_R13L4/SHOC2-like"/>
</dbReference>
<feature type="compositionally biased region" description="Basic and acidic residues" evidence="5">
    <location>
        <begin position="859"/>
        <end position="879"/>
    </location>
</feature>
<gene>
    <name evidence="7" type="ORF">D8674_015091</name>
</gene>
<dbReference type="InterPro" id="IPR002182">
    <property type="entry name" value="NB-ARC"/>
</dbReference>
<dbReference type="PROSITE" id="PS50104">
    <property type="entry name" value="TIR"/>
    <property type="match status" value="1"/>
</dbReference>
<evidence type="ECO:0000256" key="3">
    <source>
        <dbReference type="ARBA" id="ARBA00022821"/>
    </source>
</evidence>
<dbReference type="Gene3D" id="1.10.8.430">
    <property type="entry name" value="Helical domain of apoptotic protease-activating factors"/>
    <property type="match status" value="1"/>
</dbReference>
<protein>
    <submittedName>
        <fullName evidence="7">TMV resistance protein N-like</fullName>
    </submittedName>
</protein>
<evidence type="ECO:0000256" key="4">
    <source>
        <dbReference type="ARBA" id="ARBA00023027"/>
    </source>
</evidence>
<keyword evidence="3" id="KW-0611">Plant defense</keyword>
<reference evidence="7 8" key="1">
    <citation type="submission" date="2019-09" db="EMBL/GenBank/DDBJ databases">
        <authorList>
            <person name="Ou C."/>
        </authorList>
    </citation>
    <scope>NUCLEOTIDE SEQUENCE [LARGE SCALE GENOMIC DNA]</scope>
    <source>
        <strain evidence="7">S2</strain>
        <tissue evidence="7">Leaf</tissue>
    </source>
</reference>
<keyword evidence="2" id="KW-0677">Repeat</keyword>
<evidence type="ECO:0000256" key="5">
    <source>
        <dbReference type="SAM" id="MobiDB-lite"/>
    </source>
</evidence>
<proteinExistence type="predicted"/>
<dbReference type="Gene3D" id="3.40.50.10140">
    <property type="entry name" value="Toll/interleukin-1 receptor homology (TIR) domain"/>
    <property type="match status" value="1"/>
</dbReference>
<dbReference type="InterPro" id="IPR000157">
    <property type="entry name" value="TIR_dom"/>
</dbReference>
<dbReference type="SUPFAM" id="SSF52540">
    <property type="entry name" value="P-loop containing nucleoside triphosphate hydrolases"/>
    <property type="match status" value="1"/>
</dbReference>
<dbReference type="SUPFAM" id="SSF46785">
    <property type="entry name" value="Winged helix' DNA-binding domain"/>
    <property type="match status" value="1"/>
</dbReference>
<evidence type="ECO:0000256" key="1">
    <source>
        <dbReference type="ARBA" id="ARBA00022614"/>
    </source>
</evidence>
<keyword evidence="1" id="KW-0433">Leucine-rich repeat</keyword>
<comment type="caution">
    <text evidence="7">The sequence shown here is derived from an EMBL/GenBank/DDBJ whole genome shotgun (WGS) entry which is preliminary data.</text>
</comment>
<dbReference type="Pfam" id="PF00931">
    <property type="entry name" value="NB-ARC"/>
    <property type="match status" value="1"/>
</dbReference>
<dbReference type="Pfam" id="PF01582">
    <property type="entry name" value="TIR"/>
    <property type="match status" value="1"/>
</dbReference>
<dbReference type="EMBL" id="SMOL01000401">
    <property type="protein sequence ID" value="KAB2619222.1"/>
    <property type="molecule type" value="Genomic_DNA"/>
</dbReference>
<dbReference type="InterPro" id="IPR027417">
    <property type="entry name" value="P-loop_NTPase"/>
</dbReference>
<evidence type="ECO:0000313" key="7">
    <source>
        <dbReference type="EMBL" id="KAB2619222.1"/>
    </source>
</evidence>
<dbReference type="InterPro" id="IPR001611">
    <property type="entry name" value="Leu-rich_rpt"/>
</dbReference>
<dbReference type="PANTHER" id="PTHR11017:SF575">
    <property type="entry name" value="ADP-RIBOSYL CYCLASE_CYCLIC ADP-RIBOSE HYDROLASE"/>
    <property type="match status" value="1"/>
</dbReference>
<dbReference type="InterPro" id="IPR036390">
    <property type="entry name" value="WH_DNA-bd_sf"/>
</dbReference>
<organism evidence="7 8">
    <name type="scientific">Pyrus ussuriensis x Pyrus communis</name>
    <dbReference type="NCBI Taxonomy" id="2448454"/>
    <lineage>
        <taxon>Eukaryota</taxon>
        <taxon>Viridiplantae</taxon>
        <taxon>Streptophyta</taxon>
        <taxon>Embryophyta</taxon>
        <taxon>Tracheophyta</taxon>
        <taxon>Spermatophyta</taxon>
        <taxon>Magnoliopsida</taxon>
        <taxon>eudicotyledons</taxon>
        <taxon>Gunneridae</taxon>
        <taxon>Pentapetalae</taxon>
        <taxon>rosids</taxon>
        <taxon>fabids</taxon>
        <taxon>Rosales</taxon>
        <taxon>Rosaceae</taxon>
        <taxon>Amygdaloideae</taxon>
        <taxon>Maleae</taxon>
        <taxon>Pyrus</taxon>
    </lineage>
</organism>
<dbReference type="PROSITE" id="PS51450">
    <property type="entry name" value="LRR"/>
    <property type="match status" value="1"/>
</dbReference>
<dbReference type="Gene3D" id="3.40.50.300">
    <property type="entry name" value="P-loop containing nucleotide triphosphate hydrolases"/>
    <property type="match status" value="1"/>
</dbReference>
<dbReference type="InterPro" id="IPR058192">
    <property type="entry name" value="WHD_ROQ1-like"/>
</dbReference>
<evidence type="ECO:0000259" key="6">
    <source>
        <dbReference type="PROSITE" id="PS50104"/>
    </source>
</evidence>
<dbReference type="Pfam" id="PF23282">
    <property type="entry name" value="WHD_ROQ1"/>
    <property type="match status" value="1"/>
</dbReference>